<evidence type="ECO:0000256" key="1">
    <source>
        <dbReference type="SAM" id="MobiDB-lite"/>
    </source>
</evidence>
<feature type="compositionally biased region" description="Polar residues" evidence="1">
    <location>
        <begin position="18"/>
        <end position="27"/>
    </location>
</feature>
<dbReference type="Proteomes" id="UP000299102">
    <property type="component" value="Unassembled WGS sequence"/>
</dbReference>
<dbReference type="EMBL" id="BGZK01001905">
    <property type="protein sequence ID" value="GBP88098.1"/>
    <property type="molecule type" value="Genomic_DNA"/>
</dbReference>
<comment type="caution">
    <text evidence="2">The sequence shown here is derived from an EMBL/GenBank/DDBJ whole genome shotgun (WGS) entry which is preliminary data.</text>
</comment>
<dbReference type="AlphaFoldDB" id="A0A4C1ZK12"/>
<name>A0A4C1ZK12_EUMVA</name>
<evidence type="ECO:0000313" key="3">
    <source>
        <dbReference type="Proteomes" id="UP000299102"/>
    </source>
</evidence>
<evidence type="ECO:0000313" key="2">
    <source>
        <dbReference type="EMBL" id="GBP88098.1"/>
    </source>
</evidence>
<protein>
    <submittedName>
        <fullName evidence="2">Uncharacterized protein</fullName>
    </submittedName>
</protein>
<gene>
    <name evidence="2" type="ORF">EVAR_10559_1</name>
</gene>
<reference evidence="2 3" key="1">
    <citation type="journal article" date="2019" name="Commun. Biol.">
        <title>The bagworm genome reveals a unique fibroin gene that provides high tensile strength.</title>
        <authorList>
            <person name="Kono N."/>
            <person name="Nakamura H."/>
            <person name="Ohtoshi R."/>
            <person name="Tomita M."/>
            <person name="Numata K."/>
            <person name="Arakawa K."/>
        </authorList>
    </citation>
    <scope>NUCLEOTIDE SEQUENCE [LARGE SCALE GENOMIC DNA]</scope>
</reference>
<organism evidence="2 3">
    <name type="scientific">Eumeta variegata</name>
    <name type="common">Bagworm moth</name>
    <name type="synonym">Eumeta japonica</name>
    <dbReference type="NCBI Taxonomy" id="151549"/>
    <lineage>
        <taxon>Eukaryota</taxon>
        <taxon>Metazoa</taxon>
        <taxon>Ecdysozoa</taxon>
        <taxon>Arthropoda</taxon>
        <taxon>Hexapoda</taxon>
        <taxon>Insecta</taxon>
        <taxon>Pterygota</taxon>
        <taxon>Neoptera</taxon>
        <taxon>Endopterygota</taxon>
        <taxon>Lepidoptera</taxon>
        <taxon>Glossata</taxon>
        <taxon>Ditrysia</taxon>
        <taxon>Tineoidea</taxon>
        <taxon>Psychidae</taxon>
        <taxon>Oiketicinae</taxon>
        <taxon>Eumeta</taxon>
    </lineage>
</organism>
<accession>A0A4C1ZK12</accession>
<proteinExistence type="predicted"/>
<sequence length="75" mass="8218">MENKNKLIAQHRPRTGGPVTSTGTANDKSAPAGDKECLIEISRHIDPLNILNVSIGETISNIYTANHEVVEVQFY</sequence>
<keyword evidence="3" id="KW-1185">Reference proteome</keyword>
<feature type="region of interest" description="Disordered" evidence="1">
    <location>
        <begin position="1"/>
        <end position="32"/>
    </location>
</feature>